<feature type="transmembrane region" description="Helical" evidence="8">
    <location>
        <begin position="89"/>
        <end position="113"/>
    </location>
</feature>
<evidence type="ECO:0000313" key="9">
    <source>
        <dbReference type="EMBL" id="KAK1802857.1"/>
    </source>
</evidence>
<dbReference type="Pfam" id="PF00822">
    <property type="entry name" value="PMP22_Claudin"/>
    <property type="match status" value="1"/>
</dbReference>
<keyword evidence="4 8" id="KW-0812">Transmembrane</keyword>
<feature type="transmembrane region" description="Helical" evidence="8">
    <location>
        <begin position="155"/>
        <end position="178"/>
    </location>
</feature>
<evidence type="ECO:0000256" key="2">
    <source>
        <dbReference type="ARBA" id="ARBA00006864"/>
    </source>
</evidence>
<dbReference type="Gene3D" id="1.20.140.150">
    <property type="match status" value="1"/>
</dbReference>
<proteinExistence type="inferred from homology"/>
<comment type="subcellular location">
    <subcellularLocation>
        <location evidence="1">Membrane</location>
        <topology evidence="1">Multi-pass membrane protein</topology>
    </subcellularLocation>
</comment>
<evidence type="ECO:0000256" key="1">
    <source>
        <dbReference type="ARBA" id="ARBA00004141"/>
    </source>
</evidence>
<comment type="similarity">
    <text evidence="2">Belongs to the PMP-22/EMP/MP20 family.</text>
</comment>
<evidence type="ECO:0000256" key="5">
    <source>
        <dbReference type="ARBA" id="ARBA00022989"/>
    </source>
</evidence>
<name>A0AAD8ZP29_9TELE</name>
<gene>
    <name evidence="9" type="ORF">P4O66_021392</name>
</gene>
<comment type="caution">
    <text evidence="9">The sequence shown here is derived from an EMBL/GenBank/DDBJ whole genome shotgun (WGS) entry which is preliminary data.</text>
</comment>
<organism evidence="9 10">
    <name type="scientific">Electrophorus voltai</name>
    <dbReference type="NCBI Taxonomy" id="2609070"/>
    <lineage>
        <taxon>Eukaryota</taxon>
        <taxon>Metazoa</taxon>
        <taxon>Chordata</taxon>
        <taxon>Craniata</taxon>
        <taxon>Vertebrata</taxon>
        <taxon>Euteleostomi</taxon>
        <taxon>Actinopterygii</taxon>
        <taxon>Neopterygii</taxon>
        <taxon>Teleostei</taxon>
        <taxon>Ostariophysi</taxon>
        <taxon>Gymnotiformes</taxon>
        <taxon>Gymnotoidei</taxon>
        <taxon>Gymnotidae</taxon>
        <taxon>Electrophorus</taxon>
    </lineage>
</organism>
<reference evidence="9" key="1">
    <citation type="submission" date="2023-03" db="EMBL/GenBank/DDBJ databases">
        <title>Electrophorus voltai genome.</title>
        <authorList>
            <person name="Bian C."/>
        </authorList>
    </citation>
    <scope>NUCLEOTIDE SEQUENCE</scope>
    <source>
        <strain evidence="9">CB-2022</strain>
        <tissue evidence="9">Muscle</tissue>
    </source>
</reference>
<dbReference type="InterPro" id="IPR050579">
    <property type="entry name" value="PMP-22/EMP/MP20-like"/>
</dbReference>
<keyword evidence="6 8" id="KW-0472">Membrane</keyword>
<dbReference type="GO" id="GO:0005886">
    <property type="term" value="C:plasma membrane"/>
    <property type="evidence" value="ECO:0007669"/>
    <property type="project" value="TreeGrafter"/>
</dbReference>
<dbReference type="AlphaFoldDB" id="A0AAD8ZP29"/>
<evidence type="ECO:0000256" key="7">
    <source>
        <dbReference type="ARBA" id="ARBA00023180"/>
    </source>
</evidence>
<evidence type="ECO:0000256" key="8">
    <source>
        <dbReference type="SAM" id="Phobius"/>
    </source>
</evidence>
<feature type="transmembrane region" description="Helical" evidence="8">
    <location>
        <begin position="21"/>
        <end position="44"/>
    </location>
</feature>
<accession>A0AAD8ZP29</accession>
<evidence type="ECO:0000256" key="3">
    <source>
        <dbReference type="ARBA" id="ARBA00013553"/>
    </source>
</evidence>
<dbReference type="PANTHER" id="PTHR10671">
    <property type="entry name" value="EPITHELIAL MEMBRANE PROTEIN-RELATED"/>
    <property type="match status" value="1"/>
</dbReference>
<keyword evidence="10" id="KW-1185">Reference proteome</keyword>
<dbReference type="Proteomes" id="UP001239994">
    <property type="component" value="Unassembled WGS sequence"/>
</dbReference>
<dbReference type="FunFam" id="1.20.140.150:FF:000026">
    <property type="entry name" value="Epithelial membrane protein 1"/>
    <property type="match status" value="1"/>
</dbReference>
<dbReference type="PANTHER" id="PTHR10671:SF85">
    <property type="entry name" value="EPITHELIAL MEMBRANE PROTEIN 1"/>
    <property type="match status" value="1"/>
</dbReference>
<sequence>MLFKLVGQKFHLVFTSSSKSMLKALSGICFLHLTTIFFLFWATIDDAWWFTRSMYTDLWGRWVMEENDDVWVYMDIPTSYRKGEYYLQAVQGFAVLACIFAVLSLCVFIFQLFTLGKGQRFTMSGVMQLLSCFCIMVALSVYTDHFHRKENGWYGWSYIMAWIGWLLALLTGGIYIILRKRVD</sequence>
<dbReference type="InterPro" id="IPR004031">
    <property type="entry name" value="PMP22/EMP/MP20/Claudin"/>
</dbReference>
<evidence type="ECO:0000256" key="6">
    <source>
        <dbReference type="ARBA" id="ARBA00023136"/>
    </source>
</evidence>
<feature type="transmembrane region" description="Helical" evidence="8">
    <location>
        <begin position="125"/>
        <end position="143"/>
    </location>
</feature>
<protein>
    <recommendedName>
        <fullName evidence="3">Epithelial membrane protein 1</fullName>
    </recommendedName>
</protein>
<evidence type="ECO:0000256" key="4">
    <source>
        <dbReference type="ARBA" id="ARBA00022692"/>
    </source>
</evidence>
<keyword evidence="7" id="KW-0325">Glycoprotein</keyword>
<dbReference type="EMBL" id="JAROKS010000006">
    <property type="protein sequence ID" value="KAK1802857.1"/>
    <property type="molecule type" value="Genomic_DNA"/>
</dbReference>
<keyword evidence="5 8" id="KW-1133">Transmembrane helix</keyword>
<evidence type="ECO:0000313" key="10">
    <source>
        <dbReference type="Proteomes" id="UP001239994"/>
    </source>
</evidence>